<feature type="region of interest" description="Disordered" evidence="1">
    <location>
        <begin position="1"/>
        <end position="24"/>
    </location>
</feature>
<gene>
    <name evidence="2" type="ORF">HF844_03690</name>
</gene>
<accession>A0A7X9RKV0</accession>
<comment type="caution">
    <text evidence="2">The sequence shown here is derived from an EMBL/GenBank/DDBJ whole genome shotgun (WGS) entry which is preliminary data.</text>
</comment>
<reference evidence="2 3" key="1">
    <citation type="submission" date="2020-04" db="EMBL/GenBank/DDBJ databases">
        <authorList>
            <person name="Hitch T.C.A."/>
            <person name="Wylensek D."/>
            <person name="Clavel T."/>
        </authorList>
    </citation>
    <scope>NUCLEOTIDE SEQUENCE [LARGE SCALE GENOMIC DNA]</scope>
    <source>
        <strain evidence="2 3">BSM-130-P53-3C</strain>
    </source>
</reference>
<name>A0A7X9RKV0_9BIFI</name>
<dbReference type="RefSeq" id="WP_168984008.1">
    <property type="nucleotide sequence ID" value="NZ_JABAGI010000003.1"/>
</dbReference>
<dbReference type="AlphaFoldDB" id="A0A7X9RKV0"/>
<proteinExistence type="predicted"/>
<evidence type="ECO:0000256" key="1">
    <source>
        <dbReference type="SAM" id="MobiDB-lite"/>
    </source>
</evidence>
<evidence type="ECO:0000313" key="2">
    <source>
        <dbReference type="EMBL" id="NME61908.1"/>
    </source>
</evidence>
<protein>
    <submittedName>
        <fullName evidence="2">Uncharacterized protein</fullName>
    </submittedName>
</protein>
<organism evidence="2 3">
    <name type="scientific">Bifidobacterium thermophilum</name>
    <dbReference type="NCBI Taxonomy" id="33905"/>
    <lineage>
        <taxon>Bacteria</taxon>
        <taxon>Bacillati</taxon>
        <taxon>Actinomycetota</taxon>
        <taxon>Actinomycetes</taxon>
        <taxon>Bifidobacteriales</taxon>
        <taxon>Bifidobacteriaceae</taxon>
        <taxon>Bifidobacterium</taxon>
    </lineage>
</organism>
<dbReference type="EMBL" id="JABAGI010000003">
    <property type="protein sequence ID" value="NME61908.1"/>
    <property type="molecule type" value="Genomic_DNA"/>
</dbReference>
<evidence type="ECO:0000313" key="3">
    <source>
        <dbReference type="Proteomes" id="UP000588369"/>
    </source>
</evidence>
<sequence length="218" mass="25164">MPATPLAGIDQARVNPHPTDAPKTGWDPWYMNCQRVVAAAELRARGYDVKAVGFGRHMVDSRLIDLCDMFHTRDGRRRRFTDPPKTAPQLERTMLRYPVGSRFFVFAKPKGRRRGGHVWNATVEPGPRVVFHEFQDDVFPDGGCTDVYEKAYTRFKYLRVDDMEPDDRVLDGEYGDVPVVVPSDSDEWTPDRLDRVRQRIDIPAFNARYREYCARGID</sequence>
<dbReference type="Proteomes" id="UP000588369">
    <property type="component" value="Unassembled WGS sequence"/>
</dbReference>